<keyword evidence="4 5" id="KW-0472">Membrane</keyword>
<evidence type="ECO:0000256" key="1">
    <source>
        <dbReference type="ARBA" id="ARBA00004141"/>
    </source>
</evidence>
<feature type="transmembrane region" description="Helical" evidence="5">
    <location>
        <begin position="48"/>
        <end position="68"/>
    </location>
</feature>
<evidence type="ECO:0000256" key="3">
    <source>
        <dbReference type="ARBA" id="ARBA00022989"/>
    </source>
</evidence>
<evidence type="ECO:0000256" key="2">
    <source>
        <dbReference type="ARBA" id="ARBA00022692"/>
    </source>
</evidence>
<feature type="transmembrane region" description="Helical" evidence="5">
    <location>
        <begin position="186"/>
        <end position="208"/>
    </location>
</feature>
<feature type="domain" description="TLC" evidence="6">
    <location>
        <begin position="103"/>
        <end position="252"/>
    </location>
</feature>
<feature type="transmembrane region" description="Helical" evidence="5">
    <location>
        <begin position="88"/>
        <end position="112"/>
    </location>
</feature>
<dbReference type="EMBL" id="HBGU01038966">
    <property type="protein sequence ID" value="CAD9466464.1"/>
    <property type="molecule type" value="Transcribed_RNA"/>
</dbReference>
<proteinExistence type="predicted"/>
<evidence type="ECO:0000259" key="6">
    <source>
        <dbReference type="Pfam" id="PF03798"/>
    </source>
</evidence>
<comment type="subcellular location">
    <subcellularLocation>
        <location evidence="1">Membrane</location>
        <topology evidence="1">Multi-pass membrane protein</topology>
    </subcellularLocation>
</comment>
<reference evidence="7" key="1">
    <citation type="submission" date="2021-01" db="EMBL/GenBank/DDBJ databases">
        <authorList>
            <person name="Corre E."/>
            <person name="Pelletier E."/>
            <person name="Niang G."/>
            <person name="Scheremetjew M."/>
            <person name="Finn R."/>
            <person name="Kale V."/>
            <person name="Holt S."/>
            <person name="Cochrane G."/>
            <person name="Meng A."/>
            <person name="Brown T."/>
            <person name="Cohen L."/>
        </authorList>
    </citation>
    <scope>NUCLEOTIDE SEQUENCE</scope>
    <source>
        <strain evidence="7">UTEX LB 985</strain>
    </source>
</reference>
<dbReference type="GO" id="GO:0016020">
    <property type="term" value="C:membrane"/>
    <property type="evidence" value="ECO:0007669"/>
    <property type="project" value="UniProtKB-SubCell"/>
</dbReference>
<dbReference type="Pfam" id="PF03798">
    <property type="entry name" value="TRAM_LAG1_CLN8"/>
    <property type="match status" value="1"/>
</dbReference>
<keyword evidence="2 5" id="KW-0812">Transmembrane</keyword>
<dbReference type="InterPro" id="IPR006634">
    <property type="entry name" value="TLC-dom"/>
</dbReference>
<name>A0A7S2GT77_9EUKA</name>
<organism evidence="7">
    <name type="scientific">Haptolina brevifila</name>
    <dbReference type="NCBI Taxonomy" id="156173"/>
    <lineage>
        <taxon>Eukaryota</taxon>
        <taxon>Haptista</taxon>
        <taxon>Haptophyta</taxon>
        <taxon>Prymnesiophyceae</taxon>
        <taxon>Prymnesiales</taxon>
        <taxon>Prymnesiaceae</taxon>
        <taxon>Haptolina</taxon>
    </lineage>
</organism>
<feature type="transmembrane region" description="Helical" evidence="5">
    <location>
        <begin position="12"/>
        <end position="32"/>
    </location>
</feature>
<gene>
    <name evidence="7" type="ORF">CBRE1094_LOCUS21295</name>
</gene>
<accession>A0A7S2GT77</accession>
<evidence type="ECO:0000256" key="5">
    <source>
        <dbReference type="SAM" id="Phobius"/>
    </source>
</evidence>
<evidence type="ECO:0000256" key="4">
    <source>
        <dbReference type="ARBA" id="ARBA00023136"/>
    </source>
</evidence>
<protein>
    <recommendedName>
        <fullName evidence="6">TLC domain-containing protein</fullName>
    </recommendedName>
</protein>
<keyword evidence="3 5" id="KW-1133">Transmembrane helix</keyword>
<feature type="transmembrane region" description="Helical" evidence="5">
    <location>
        <begin position="228"/>
        <end position="247"/>
    </location>
</feature>
<evidence type="ECO:0000313" key="7">
    <source>
        <dbReference type="EMBL" id="CAD9466464.1"/>
    </source>
</evidence>
<dbReference type="AlphaFoldDB" id="A0A7S2GT77"/>
<feature type="transmembrane region" description="Helical" evidence="5">
    <location>
        <begin position="119"/>
        <end position="139"/>
    </location>
</feature>
<sequence length="281" mass="31430">MERPTFDWSQTVPAGLTALGAQCALTALFAYGPKGPWKEEPGYSAQRAVLIPTMAFLFCVGVQGWWFPGDETVARMATAQGRVFEPNAFGIGLCHHLLGVLLIWEMPTALFIKSLRDPLMFVHHIGMAAIAYGCAKHAIFGYHSLFFGGIVEVTSVPLAITKLFHPDHRAWAACEARSSSLQKINLASRISFALSFFVVRCLAFPYVLFHVGHDLRSLWSLPLEERHGFTYVHFSCFYIAGILFYLLQLHWGRIVLHQAIKQVRRILQPNSTPAAASRKNQ</sequence>